<dbReference type="EMBL" id="MU005958">
    <property type="protein sequence ID" value="KAF2864211.1"/>
    <property type="molecule type" value="Genomic_DNA"/>
</dbReference>
<evidence type="ECO:0000313" key="2">
    <source>
        <dbReference type="Proteomes" id="UP000799421"/>
    </source>
</evidence>
<sequence length="80" mass="8839">MARKSPSSKSWLYHHFDHDVSPDTKVTLFIGEMLLQELLQDATLLAYGCLIIDEMLEQTAGADTLLSAVGKCGSRNTKNL</sequence>
<dbReference type="Gene3D" id="3.40.50.300">
    <property type="entry name" value="P-loop containing nucleotide triphosphate hydrolases"/>
    <property type="match status" value="1"/>
</dbReference>
<dbReference type="InterPro" id="IPR027417">
    <property type="entry name" value="P-loop_NTPase"/>
</dbReference>
<dbReference type="Proteomes" id="UP000799421">
    <property type="component" value="Unassembled WGS sequence"/>
</dbReference>
<name>A0A6A7C9M3_9PEZI</name>
<protein>
    <submittedName>
        <fullName evidence="1">Uncharacterized protein</fullName>
    </submittedName>
</protein>
<proteinExistence type="predicted"/>
<evidence type="ECO:0000313" key="1">
    <source>
        <dbReference type="EMBL" id="KAF2864211.1"/>
    </source>
</evidence>
<dbReference type="AlphaFoldDB" id="A0A6A7C9M3"/>
<keyword evidence="2" id="KW-1185">Reference proteome</keyword>
<accession>A0A6A7C9M3</accession>
<organism evidence="1 2">
    <name type="scientific">Piedraia hortae CBS 480.64</name>
    <dbReference type="NCBI Taxonomy" id="1314780"/>
    <lineage>
        <taxon>Eukaryota</taxon>
        <taxon>Fungi</taxon>
        <taxon>Dikarya</taxon>
        <taxon>Ascomycota</taxon>
        <taxon>Pezizomycotina</taxon>
        <taxon>Dothideomycetes</taxon>
        <taxon>Dothideomycetidae</taxon>
        <taxon>Capnodiales</taxon>
        <taxon>Piedraiaceae</taxon>
        <taxon>Piedraia</taxon>
    </lineage>
</organism>
<reference evidence="1" key="1">
    <citation type="journal article" date="2020" name="Stud. Mycol.">
        <title>101 Dothideomycetes genomes: a test case for predicting lifestyles and emergence of pathogens.</title>
        <authorList>
            <person name="Haridas S."/>
            <person name="Albert R."/>
            <person name="Binder M."/>
            <person name="Bloem J."/>
            <person name="Labutti K."/>
            <person name="Salamov A."/>
            <person name="Andreopoulos B."/>
            <person name="Baker S."/>
            <person name="Barry K."/>
            <person name="Bills G."/>
            <person name="Bluhm B."/>
            <person name="Cannon C."/>
            <person name="Castanera R."/>
            <person name="Culley D."/>
            <person name="Daum C."/>
            <person name="Ezra D."/>
            <person name="Gonzalez J."/>
            <person name="Henrissat B."/>
            <person name="Kuo A."/>
            <person name="Liang C."/>
            <person name="Lipzen A."/>
            <person name="Lutzoni F."/>
            <person name="Magnuson J."/>
            <person name="Mondo S."/>
            <person name="Nolan M."/>
            <person name="Ohm R."/>
            <person name="Pangilinan J."/>
            <person name="Park H.-J."/>
            <person name="Ramirez L."/>
            <person name="Alfaro M."/>
            <person name="Sun H."/>
            <person name="Tritt A."/>
            <person name="Yoshinaga Y."/>
            <person name="Zwiers L.-H."/>
            <person name="Turgeon B."/>
            <person name="Goodwin S."/>
            <person name="Spatafora J."/>
            <person name="Crous P."/>
            <person name="Grigoriev I."/>
        </authorList>
    </citation>
    <scope>NUCLEOTIDE SEQUENCE</scope>
    <source>
        <strain evidence="1">CBS 480.64</strain>
    </source>
</reference>
<gene>
    <name evidence="1" type="ORF">K470DRAFT_254538</name>
</gene>